<name>A0A2B4RWK5_STYPI</name>
<organism evidence="1 2">
    <name type="scientific">Stylophora pistillata</name>
    <name type="common">Smooth cauliflower coral</name>
    <dbReference type="NCBI Taxonomy" id="50429"/>
    <lineage>
        <taxon>Eukaryota</taxon>
        <taxon>Metazoa</taxon>
        <taxon>Cnidaria</taxon>
        <taxon>Anthozoa</taxon>
        <taxon>Hexacorallia</taxon>
        <taxon>Scleractinia</taxon>
        <taxon>Astrocoeniina</taxon>
        <taxon>Pocilloporidae</taxon>
        <taxon>Stylophora</taxon>
    </lineage>
</organism>
<reference evidence="2" key="1">
    <citation type="journal article" date="2017" name="bioRxiv">
        <title>Comparative analysis of the genomes of Stylophora pistillata and Acropora digitifera provides evidence for extensive differences between species of corals.</title>
        <authorList>
            <person name="Voolstra C.R."/>
            <person name="Li Y."/>
            <person name="Liew Y.J."/>
            <person name="Baumgarten S."/>
            <person name="Zoccola D."/>
            <person name="Flot J.-F."/>
            <person name="Tambutte S."/>
            <person name="Allemand D."/>
            <person name="Aranda M."/>
        </authorList>
    </citation>
    <scope>NUCLEOTIDE SEQUENCE [LARGE SCALE GENOMIC DNA]</scope>
</reference>
<proteinExistence type="predicted"/>
<sequence length="49" mass="5453">MQSSFAVLFSDAKVKQSKRAAVHINARFSAEDLAGMLEWRTNTQGVMHS</sequence>
<keyword evidence="2" id="KW-1185">Reference proteome</keyword>
<protein>
    <submittedName>
        <fullName evidence="1">Uncharacterized protein</fullName>
    </submittedName>
</protein>
<evidence type="ECO:0000313" key="1">
    <source>
        <dbReference type="EMBL" id="PFX20708.1"/>
    </source>
</evidence>
<evidence type="ECO:0000313" key="2">
    <source>
        <dbReference type="Proteomes" id="UP000225706"/>
    </source>
</evidence>
<dbReference type="Proteomes" id="UP000225706">
    <property type="component" value="Unassembled WGS sequence"/>
</dbReference>
<dbReference type="EMBL" id="LSMT01000306">
    <property type="protein sequence ID" value="PFX20708.1"/>
    <property type="molecule type" value="Genomic_DNA"/>
</dbReference>
<accession>A0A2B4RWK5</accession>
<comment type="caution">
    <text evidence="1">The sequence shown here is derived from an EMBL/GenBank/DDBJ whole genome shotgun (WGS) entry which is preliminary data.</text>
</comment>
<dbReference type="AlphaFoldDB" id="A0A2B4RWK5"/>
<gene>
    <name evidence="1" type="ORF">AWC38_SpisGene14830</name>
</gene>